<dbReference type="Gramene" id="ONK62572">
    <property type="protein sequence ID" value="ONK62572"/>
    <property type="gene ID" value="A4U43_C07F5510"/>
</dbReference>
<dbReference type="EMBL" id="CM007387">
    <property type="protein sequence ID" value="ONK62572.1"/>
    <property type="molecule type" value="Genomic_DNA"/>
</dbReference>
<evidence type="ECO:0000313" key="1">
    <source>
        <dbReference type="EMBL" id="ONK62572.1"/>
    </source>
</evidence>
<evidence type="ECO:0000313" key="2">
    <source>
        <dbReference type="Proteomes" id="UP000243459"/>
    </source>
</evidence>
<organism evidence="1 2">
    <name type="scientific">Asparagus officinalis</name>
    <name type="common">Garden asparagus</name>
    <dbReference type="NCBI Taxonomy" id="4686"/>
    <lineage>
        <taxon>Eukaryota</taxon>
        <taxon>Viridiplantae</taxon>
        <taxon>Streptophyta</taxon>
        <taxon>Embryophyta</taxon>
        <taxon>Tracheophyta</taxon>
        <taxon>Spermatophyta</taxon>
        <taxon>Magnoliopsida</taxon>
        <taxon>Liliopsida</taxon>
        <taxon>Asparagales</taxon>
        <taxon>Asparagaceae</taxon>
        <taxon>Asparagoideae</taxon>
        <taxon>Asparagus</taxon>
    </lineage>
</organism>
<dbReference type="AlphaFoldDB" id="A0A5P1E9P5"/>
<accession>A0A5P1E9P5</accession>
<keyword evidence="2" id="KW-1185">Reference proteome</keyword>
<dbReference type="Proteomes" id="UP000243459">
    <property type="component" value="Chromosome 7"/>
</dbReference>
<gene>
    <name evidence="1" type="ORF">A4U43_C07F5510</name>
</gene>
<reference evidence="2" key="1">
    <citation type="journal article" date="2017" name="Nat. Commun.">
        <title>The asparagus genome sheds light on the origin and evolution of a young Y chromosome.</title>
        <authorList>
            <person name="Harkess A."/>
            <person name="Zhou J."/>
            <person name="Xu C."/>
            <person name="Bowers J.E."/>
            <person name="Van der Hulst R."/>
            <person name="Ayyampalayam S."/>
            <person name="Mercati F."/>
            <person name="Riccardi P."/>
            <person name="McKain M.R."/>
            <person name="Kakrana A."/>
            <person name="Tang H."/>
            <person name="Ray J."/>
            <person name="Groenendijk J."/>
            <person name="Arikit S."/>
            <person name="Mathioni S.M."/>
            <person name="Nakano M."/>
            <person name="Shan H."/>
            <person name="Telgmann-Rauber A."/>
            <person name="Kanno A."/>
            <person name="Yue Z."/>
            <person name="Chen H."/>
            <person name="Li W."/>
            <person name="Chen Y."/>
            <person name="Xu X."/>
            <person name="Zhang Y."/>
            <person name="Luo S."/>
            <person name="Chen H."/>
            <person name="Gao J."/>
            <person name="Mao Z."/>
            <person name="Pires J.C."/>
            <person name="Luo M."/>
            <person name="Kudrna D."/>
            <person name="Wing R.A."/>
            <person name="Meyers B.C."/>
            <person name="Yi K."/>
            <person name="Kong H."/>
            <person name="Lavrijsen P."/>
            <person name="Sunseri F."/>
            <person name="Falavigna A."/>
            <person name="Ye Y."/>
            <person name="Leebens-Mack J.H."/>
            <person name="Chen G."/>
        </authorList>
    </citation>
    <scope>NUCLEOTIDE SEQUENCE [LARGE SCALE GENOMIC DNA]</scope>
    <source>
        <strain evidence="2">cv. DH0086</strain>
    </source>
</reference>
<proteinExistence type="predicted"/>
<sequence>MSIVKHDLMITKFCMQLQHTTIDRDFPKLGRKRTKIATSPAHNQLPVLFEYNGMRTLNLVASLAKVKGLLKEKKLETLIDPELQSNYIEDEDSLVETAKEQASSISNMITQSTK</sequence>
<protein>
    <submittedName>
        <fullName evidence="1">Uncharacterized protein</fullName>
    </submittedName>
</protein>
<name>A0A5P1E9P5_ASPOF</name>